<sequence length="160" mass="17990">MKLIVPPHIKLRTHEARAFDPMANMEYGSGVNSPNATVPLSAIVMQFCFQTCKEFIGPFCNYIEIQMNRLVILAGPVVPDPPSSQLEEKWAKWLRGFEPRTVIFCTFGSECVLKKEQFQELLLGFELTGLPFFSVLKPPAGVELIDSVLPEGFEERVKGK</sequence>
<name>A0A2P6Q4H1_ROSCH</name>
<dbReference type="OMA" id="PMANMEY"/>
<dbReference type="Proteomes" id="UP000238479">
    <property type="component" value="Chromosome 5"/>
</dbReference>
<dbReference type="InterPro" id="IPR050481">
    <property type="entry name" value="UDP-glycosyltransf_plant"/>
</dbReference>
<accession>A0A2P6Q4H1</accession>
<dbReference type="GO" id="GO:0035251">
    <property type="term" value="F:UDP-glucosyltransferase activity"/>
    <property type="evidence" value="ECO:0007669"/>
    <property type="project" value="InterPro"/>
</dbReference>
<dbReference type="Gene3D" id="3.40.50.2000">
    <property type="entry name" value="Glycogen Phosphorylase B"/>
    <property type="match status" value="2"/>
</dbReference>
<keyword evidence="2" id="KW-0808">Transferase</keyword>
<evidence type="ECO:0000256" key="1">
    <source>
        <dbReference type="ARBA" id="ARBA00022676"/>
    </source>
</evidence>
<dbReference type="STRING" id="74649.A0A2P6Q4H1"/>
<organism evidence="2 3">
    <name type="scientific">Rosa chinensis</name>
    <name type="common">China rose</name>
    <dbReference type="NCBI Taxonomy" id="74649"/>
    <lineage>
        <taxon>Eukaryota</taxon>
        <taxon>Viridiplantae</taxon>
        <taxon>Streptophyta</taxon>
        <taxon>Embryophyta</taxon>
        <taxon>Tracheophyta</taxon>
        <taxon>Spermatophyta</taxon>
        <taxon>Magnoliopsida</taxon>
        <taxon>eudicotyledons</taxon>
        <taxon>Gunneridae</taxon>
        <taxon>Pentapetalae</taxon>
        <taxon>rosids</taxon>
        <taxon>fabids</taxon>
        <taxon>Rosales</taxon>
        <taxon>Rosaceae</taxon>
        <taxon>Rosoideae</taxon>
        <taxon>Rosoideae incertae sedis</taxon>
        <taxon>Rosa</taxon>
    </lineage>
</organism>
<keyword evidence="3" id="KW-1185">Reference proteome</keyword>
<gene>
    <name evidence="2" type="ORF">RchiOBHm_Chr5g0009621</name>
</gene>
<dbReference type="AlphaFoldDB" id="A0A2P6Q4H1"/>
<reference evidence="2 3" key="1">
    <citation type="journal article" date="2018" name="Nat. Genet.">
        <title>The Rosa genome provides new insights in the design of modern roses.</title>
        <authorList>
            <person name="Bendahmane M."/>
        </authorList>
    </citation>
    <scope>NUCLEOTIDE SEQUENCE [LARGE SCALE GENOMIC DNA]</scope>
    <source>
        <strain evidence="3">cv. Old Blush</strain>
    </source>
</reference>
<protein>
    <submittedName>
        <fullName evidence="2">Putative anthocyanidin 3-O-glucoside 2''-O-glucosyltransferase</fullName>
        <ecNumber evidence="2">2.4.1.297</ecNumber>
    </submittedName>
</protein>
<keyword evidence="1 2" id="KW-0328">Glycosyltransferase</keyword>
<dbReference type="PANTHER" id="PTHR48049:SF167">
    <property type="entry name" value="GLYCOSYLTRANSFERASE"/>
    <property type="match status" value="1"/>
</dbReference>
<dbReference type="EC" id="2.4.1.297" evidence="2"/>
<dbReference type="EMBL" id="PDCK01000043">
    <property type="protein sequence ID" value="PRQ29049.1"/>
    <property type="molecule type" value="Genomic_DNA"/>
</dbReference>
<dbReference type="Gramene" id="PRQ29049">
    <property type="protein sequence ID" value="PRQ29049"/>
    <property type="gene ID" value="RchiOBHm_Chr5g0009621"/>
</dbReference>
<dbReference type="PANTHER" id="PTHR48049">
    <property type="entry name" value="GLYCOSYLTRANSFERASE"/>
    <property type="match status" value="1"/>
</dbReference>
<evidence type="ECO:0000313" key="2">
    <source>
        <dbReference type="EMBL" id="PRQ29049.1"/>
    </source>
</evidence>
<dbReference type="GO" id="GO:0102455">
    <property type="term" value="F:anthocyanidin 3-O-glucoside 2''-O-glucosyltransferase activity"/>
    <property type="evidence" value="ECO:0007669"/>
    <property type="project" value="UniProtKB-EC"/>
</dbReference>
<comment type="caution">
    <text evidence="2">The sequence shown here is derived from an EMBL/GenBank/DDBJ whole genome shotgun (WGS) entry which is preliminary data.</text>
</comment>
<evidence type="ECO:0000313" key="3">
    <source>
        <dbReference type="Proteomes" id="UP000238479"/>
    </source>
</evidence>
<proteinExistence type="predicted"/>
<dbReference type="SUPFAM" id="SSF53756">
    <property type="entry name" value="UDP-Glycosyltransferase/glycogen phosphorylase"/>
    <property type="match status" value="1"/>
</dbReference>